<evidence type="ECO:0000313" key="1">
    <source>
        <dbReference type="EMBL" id="ABK25737.1"/>
    </source>
</evidence>
<dbReference type="AlphaFoldDB" id="A9NYM6"/>
<organism evidence="1">
    <name type="scientific">Picea sitchensis</name>
    <name type="common">Sitka spruce</name>
    <name type="synonym">Pinus sitchensis</name>
    <dbReference type="NCBI Taxonomy" id="3332"/>
    <lineage>
        <taxon>Eukaryota</taxon>
        <taxon>Viridiplantae</taxon>
        <taxon>Streptophyta</taxon>
        <taxon>Embryophyta</taxon>
        <taxon>Tracheophyta</taxon>
        <taxon>Spermatophyta</taxon>
        <taxon>Pinopsida</taxon>
        <taxon>Pinidae</taxon>
        <taxon>Conifers I</taxon>
        <taxon>Pinales</taxon>
        <taxon>Pinaceae</taxon>
        <taxon>Picea</taxon>
    </lineage>
</organism>
<reference evidence="1" key="1">
    <citation type="journal article" date="2008" name="BMC Genomics">
        <title>A conifer genomics resource of 200,000 spruce (Picea spp.) ESTs and 6,464 high-quality, sequence-finished full-length cDNAs for Sitka spruce (Picea sitchensis).</title>
        <authorList>
            <person name="Ralph S.G."/>
            <person name="Chun H.J."/>
            <person name="Kolosova N."/>
            <person name="Cooper D."/>
            <person name="Oddy C."/>
            <person name="Ritland C.E."/>
            <person name="Kirkpatrick R."/>
            <person name="Moore R."/>
            <person name="Barber S."/>
            <person name="Holt R.A."/>
            <person name="Jones S.J."/>
            <person name="Marra M.A."/>
            <person name="Douglas C.J."/>
            <person name="Ritland K."/>
            <person name="Bohlmann J."/>
        </authorList>
    </citation>
    <scope>NUCLEOTIDE SEQUENCE</scope>
    <source>
        <tissue evidence="1">Bark</tissue>
    </source>
</reference>
<proteinExistence type="evidence at transcript level"/>
<name>A9NYM6_PICSI</name>
<dbReference type="EMBL" id="EF086477">
    <property type="protein sequence ID" value="ABK25737.1"/>
    <property type="molecule type" value="mRNA"/>
</dbReference>
<accession>A9NYM6</accession>
<sequence>MNRSRSRSSMSIFGWAFAISKEAALGRWSHAEPWLMRKRPAPRSVSGSSNVR</sequence>
<protein>
    <submittedName>
        <fullName evidence="1">Uncharacterized protein</fullName>
    </submittedName>
</protein>